<evidence type="ECO:0000313" key="3">
    <source>
        <dbReference type="EMBL" id="KKS87439.1"/>
    </source>
</evidence>
<dbReference type="PANTHER" id="PTHR12526">
    <property type="entry name" value="GLYCOSYLTRANSFERASE"/>
    <property type="match status" value="1"/>
</dbReference>
<name>A0A0G1CPF2_9BACT</name>
<dbReference type="CDD" id="cd03801">
    <property type="entry name" value="GT4_PimA-like"/>
    <property type="match status" value="1"/>
</dbReference>
<accession>A0A0G1CPF2</accession>
<organism evidence="3 4">
    <name type="scientific">Candidatus Gottesmanbacteria bacterium GW2011_GWB1_43_11</name>
    <dbReference type="NCBI Taxonomy" id="1618446"/>
    <lineage>
        <taxon>Bacteria</taxon>
        <taxon>Candidatus Gottesmaniibacteriota</taxon>
    </lineage>
</organism>
<dbReference type="Gene3D" id="3.40.50.2000">
    <property type="entry name" value="Glycogen Phosphorylase B"/>
    <property type="match status" value="2"/>
</dbReference>
<dbReference type="Proteomes" id="UP000034050">
    <property type="component" value="Unassembled WGS sequence"/>
</dbReference>
<dbReference type="AlphaFoldDB" id="A0A0G1CPF2"/>
<proteinExistence type="predicted"/>
<keyword evidence="3" id="KW-0808">Transferase</keyword>
<dbReference type="InterPro" id="IPR001296">
    <property type="entry name" value="Glyco_trans_1"/>
</dbReference>
<evidence type="ECO:0000259" key="1">
    <source>
        <dbReference type="Pfam" id="PF00534"/>
    </source>
</evidence>
<dbReference type="InterPro" id="IPR028098">
    <property type="entry name" value="Glyco_trans_4-like_N"/>
</dbReference>
<dbReference type="Pfam" id="PF13439">
    <property type="entry name" value="Glyco_transf_4"/>
    <property type="match status" value="1"/>
</dbReference>
<feature type="domain" description="Glycosyl transferase family 1" evidence="1">
    <location>
        <begin position="210"/>
        <end position="365"/>
    </location>
</feature>
<dbReference type="SUPFAM" id="SSF53756">
    <property type="entry name" value="UDP-Glycosyltransferase/glycogen phosphorylase"/>
    <property type="match status" value="1"/>
</dbReference>
<comment type="caution">
    <text evidence="3">The sequence shown here is derived from an EMBL/GenBank/DDBJ whole genome shotgun (WGS) entry which is preliminary data.</text>
</comment>
<protein>
    <submittedName>
        <fullName evidence="3">Glycosyl transferase group 1</fullName>
    </submittedName>
</protein>
<dbReference type="Pfam" id="PF00534">
    <property type="entry name" value="Glycos_transf_1"/>
    <property type="match status" value="1"/>
</dbReference>
<dbReference type="GO" id="GO:0016757">
    <property type="term" value="F:glycosyltransferase activity"/>
    <property type="evidence" value="ECO:0007669"/>
    <property type="project" value="InterPro"/>
</dbReference>
<evidence type="ECO:0000259" key="2">
    <source>
        <dbReference type="Pfam" id="PF13439"/>
    </source>
</evidence>
<dbReference type="EMBL" id="LCFD01000002">
    <property type="protein sequence ID" value="KKS87439.1"/>
    <property type="molecule type" value="Genomic_DNA"/>
</dbReference>
<dbReference type="STRING" id="1618446.UV61_C0002G0160"/>
<evidence type="ECO:0000313" key="4">
    <source>
        <dbReference type="Proteomes" id="UP000034050"/>
    </source>
</evidence>
<gene>
    <name evidence="3" type="ORF">UV61_C0002G0160</name>
</gene>
<feature type="domain" description="Glycosyltransferase subfamily 4-like N-terminal" evidence="2">
    <location>
        <begin position="34"/>
        <end position="203"/>
    </location>
</feature>
<reference evidence="3 4" key="1">
    <citation type="journal article" date="2015" name="Nature">
        <title>rRNA introns, odd ribosomes, and small enigmatic genomes across a large radiation of phyla.</title>
        <authorList>
            <person name="Brown C.T."/>
            <person name="Hug L.A."/>
            <person name="Thomas B.C."/>
            <person name="Sharon I."/>
            <person name="Castelle C.J."/>
            <person name="Singh A."/>
            <person name="Wilkins M.J."/>
            <person name="Williams K.H."/>
            <person name="Banfield J.F."/>
        </authorList>
    </citation>
    <scope>NUCLEOTIDE SEQUENCE [LARGE SCALE GENOMIC DNA]</scope>
</reference>
<sequence>MISLKLNLQEAEAKLKILYLTEFFPTTLNLDVHGGIETRTYAIGKLLSSRHEVYVLAAAETGKPMRQELAGIKVRRVGWSRQYSRRGAIGERVSFIISAIWQGLFWNFDLVEGSGFLGWLPAYILGVVKRKKKVILVADLLENYASDTPKLAYKAATVLEKYLLNRPWERIICISQVIKEKLLKKHILSKKISVIYCGAEVQRIQKLESEKKQIFTIGCVSRLVPYKRVADLIRAIHILRSDKNLVECEIVGDGEELPNLKQLVKDLKLTRFVHLRGFVESHQEVIKIVKSCQVFCLPSVVEGFGISTIEALSAGLPVVLADIPISHEVTENQAVLYFKPGDYRDLARQLHRLLSDQQLYQKLARETGLSNKYDWKQIARETENLYENLCTS</sequence>